<dbReference type="Proteomes" id="UP000701853">
    <property type="component" value="Chromosome 11"/>
</dbReference>
<gene>
    <name evidence="4" type="ORF">CXB51_028640</name>
</gene>
<dbReference type="GO" id="GO:0005634">
    <property type="term" value="C:nucleus"/>
    <property type="evidence" value="ECO:0007669"/>
    <property type="project" value="UniProtKB-SubCell"/>
</dbReference>
<protein>
    <recommendedName>
        <fullName evidence="3">HHO5-like N-terminal domain-containing protein</fullName>
    </recommendedName>
</protein>
<evidence type="ECO:0000256" key="2">
    <source>
        <dbReference type="ARBA" id="ARBA00023125"/>
    </source>
</evidence>
<organism evidence="4 5">
    <name type="scientific">Gossypium anomalum</name>
    <dbReference type="NCBI Taxonomy" id="47600"/>
    <lineage>
        <taxon>Eukaryota</taxon>
        <taxon>Viridiplantae</taxon>
        <taxon>Streptophyta</taxon>
        <taxon>Embryophyta</taxon>
        <taxon>Tracheophyta</taxon>
        <taxon>Spermatophyta</taxon>
        <taxon>Magnoliopsida</taxon>
        <taxon>eudicotyledons</taxon>
        <taxon>Gunneridae</taxon>
        <taxon>Pentapetalae</taxon>
        <taxon>rosids</taxon>
        <taxon>malvids</taxon>
        <taxon>Malvales</taxon>
        <taxon>Malvaceae</taxon>
        <taxon>Malvoideae</taxon>
        <taxon>Gossypium</taxon>
    </lineage>
</organism>
<keyword evidence="2" id="KW-0238">DNA-binding</keyword>
<dbReference type="InterPro" id="IPR044787">
    <property type="entry name" value="HHO5-like"/>
</dbReference>
<comment type="subcellular location">
    <subcellularLocation>
        <location evidence="1">Nucleus</location>
    </subcellularLocation>
</comment>
<name>A0A8J6CKX2_9ROSI</name>
<dbReference type="GO" id="GO:0003677">
    <property type="term" value="F:DNA binding"/>
    <property type="evidence" value="ECO:0007669"/>
    <property type="project" value="UniProtKB-KW"/>
</dbReference>
<comment type="caution">
    <text evidence="4">The sequence shown here is derived from an EMBL/GenBank/DDBJ whole genome shotgun (WGS) entry which is preliminary data.</text>
</comment>
<dbReference type="PANTHER" id="PTHR31003">
    <property type="entry name" value="MYB FAMILY TRANSCRIPTION FACTOR"/>
    <property type="match status" value="1"/>
</dbReference>
<evidence type="ECO:0000313" key="5">
    <source>
        <dbReference type="Proteomes" id="UP000701853"/>
    </source>
</evidence>
<reference evidence="4 5" key="1">
    <citation type="journal article" date="2021" name="bioRxiv">
        <title>The Gossypium anomalum genome as a resource for cotton improvement and evolutionary analysis of hybrid incompatibility.</title>
        <authorList>
            <person name="Grover C.E."/>
            <person name="Yuan D."/>
            <person name="Arick M.A."/>
            <person name="Miller E.R."/>
            <person name="Hu G."/>
            <person name="Peterson D.G."/>
            <person name="Wendel J.F."/>
            <person name="Udall J.A."/>
        </authorList>
    </citation>
    <scope>NUCLEOTIDE SEQUENCE [LARGE SCALE GENOMIC DNA]</scope>
    <source>
        <strain evidence="4">JFW-Udall</strain>
        <tissue evidence="4">Leaf</tissue>
    </source>
</reference>
<dbReference type="EMBL" id="JAHUZN010000011">
    <property type="protein sequence ID" value="KAG8478762.1"/>
    <property type="molecule type" value="Genomic_DNA"/>
</dbReference>
<proteinExistence type="predicted"/>
<evidence type="ECO:0000259" key="3">
    <source>
        <dbReference type="Pfam" id="PF26575"/>
    </source>
</evidence>
<evidence type="ECO:0000256" key="1">
    <source>
        <dbReference type="ARBA" id="ARBA00004123"/>
    </source>
</evidence>
<accession>A0A8J6CKX2</accession>
<sequence length="77" mass="8754">MKKIDAFKHELPLCMLLLKDVIKRLEEEKLCKELGDGSVTINEGNGWVNMENDGGTGDKRSWMNTVQLWNSDSDNVD</sequence>
<dbReference type="Pfam" id="PF26575">
    <property type="entry name" value="HHO5_N"/>
    <property type="match status" value="1"/>
</dbReference>
<evidence type="ECO:0000313" key="4">
    <source>
        <dbReference type="EMBL" id="KAG8478762.1"/>
    </source>
</evidence>
<dbReference type="AlphaFoldDB" id="A0A8J6CKX2"/>
<dbReference type="InterPro" id="IPR058673">
    <property type="entry name" value="HHO5-like_N"/>
</dbReference>
<keyword evidence="5" id="KW-1185">Reference proteome</keyword>
<dbReference type="PANTHER" id="PTHR31003:SF22">
    <property type="entry name" value="TRANSCRIPTION FACTOR HHO5"/>
    <property type="match status" value="1"/>
</dbReference>
<feature type="domain" description="HHO5-like N-terminal" evidence="3">
    <location>
        <begin position="1"/>
        <end position="29"/>
    </location>
</feature>
<dbReference type="GO" id="GO:0003700">
    <property type="term" value="F:DNA-binding transcription factor activity"/>
    <property type="evidence" value="ECO:0007669"/>
    <property type="project" value="InterPro"/>
</dbReference>